<dbReference type="EMBL" id="CP036290">
    <property type="protein sequence ID" value="QDU85451.1"/>
    <property type="molecule type" value="Genomic_DNA"/>
</dbReference>
<dbReference type="GO" id="GO:0005829">
    <property type="term" value="C:cytosol"/>
    <property type="evidence" value="ECO:0007669"/>
    <property type="project" value="TreeGrafter"/>
</dbReference>
<dbReference type="GO" id="GO:0009234">
    <property type="term" value="P:menaquinone biosynthetic process"/>
    <property type="evidence" value="ECO:0007669"/>
    <property type="project" value="UniProtKB-UniRule"/>
</dbReference>
<dbReference type="RefSeq" id="WP_145188826.1">
    <property type="nucleotide sequence ID" value="NZ_CP036290.1"/>
</dbReference>
<gene>
    <name evidence="3" type="primary">mqnB</name>
    <name evidence="3" type="ORF">Pla163_25810</name>
</gene>
<keyword evidence="4" id="KW-1185">Reference proteome</keyword>
<dbReference type="PANTHER" id="PTHR46832">
    <property type="entry name" value="5'-METHYLTHIOADENOSINE/S-ADENOSYLHOMOCYSTEINE NUCLEOSIDASE"/>
    <property type="match status" value="1"/>
</dbReference>
<sequence>MSTTLVLVPTELERLRLRRFTAATVVPELCGFGPIAAAARTAALIAEREPRRIALIGIAGTFDAARLPVGRAGAFGRVVQGGLGVDDPGGFLGPRELGLPQVAAADGREDVYDELRLWLPRRSVPCTTGALLTHPTASADARQADARQKRWPGALAEDMEAFGVALAAHATGTPLLVVRGASNLVGERDTSNWKIDEALRAAAELLGRALDVEWSMDEDRR</sequence>
<dbReference type="GO" id="GO:0008782">
    <property type="term" value="F:adenosylhomocysteine nucleosidase activity"/>
    <property type="evidence" value="ECO:0007669"/>
    <property type="project" value="TreeGrafter"/>
</dbReference>
<dbReference type="GO" id="GO:0019284">
    <property type="term" value="P:L-methionine salvage from S-adenosylmethionine"/>
    <property type="evidence" value="ECO:0007669"/>
    <property type="project" value="TreeGrafter"/>
</dbReference>
<evidence type="ECO:0000313" key="4">
    <source>
        <dbReference type="Proteomes" id="UP000319342"/>
    </source>
</evidence>
<dbReference type="InterPro" id="IPR019963">
    <property type="entry name" value="FL_hydrolase_MqnB"/>
</dbReference>
<dbReference type="GO" id="GO:0009116">
    <property type="term" value="P:nucleoside metabolic process"/>
    <property type="evidence" value="ECO:0007669"/>
    <property type="project" value="InterPro"/>
</dbReference>
<reference evidence="3 4" key="1">
    <citation type="submission" date="2019-02" db="EMBL/GenBank/DDBJ databases">
        <title>Deep-cultivation of Planctomycetes and their phenomic and genomic characterization uncovers novel biology.</title>
        <authorList>
            <person name="Wiegand S."/>
            <person name="Jogler M."/>
            <person name="Boedeker C."/>
            <person name="Pinto D."/>
            <person name="Vollmers J."/>
            <person name="Rivas-Marin E."/>
            <person name="Kohn T."/>
            <person name="Peeters S.H."/>
            <person name="Heuer A."/>
            <person name="Rast P."/>
            <person name="Oberbeckmann S."/>
            <person name="Bunk B."/>
            <person name="Jeske O."/>
            <person name="Meyerdierks A."/>
            <person name="Storesund J.E."/>
            <person name="Kallscheuer N."/>
            <person name="Luecker S."/>
            <person name="Lage O.M."/>
            <person name="Pohl T."/>
            <person name="Merkel B.J."/>
            <person name="Hornburger P."/>
            <person name="Mueller R.-W."/>
            <person name="Bruemmer F."/>
            <person name="Labrenz M."/>
            <person name="Spormann A.M."/>
            <person name="Op den Camp H."/>
            <person name="Overmann J."/>
            <person name="Amann R."/>
            <person name="Jetten M.S.M."/>
            <person name="Mascher T."/>
            <person name="Medema M.H."/>
            <person name="Devos D.P."/>
            <person name="Kaster A.-K."/>
            <person name="Ovreas L."/>
            <person name="Rohde M."/>
            <person name="Galperin M.Y."/>
            <person name="Jogler C."/>
        </authorList>
    </citation>
    <scope>NUCLEOTIDE SEQUENCE [LARGE SCALE GENOMIC DNA]</scope>
    <source>
        <strain evidence="3 4">Pla163</strain>
    </source>
</reference>
<dbReference type="OrthoDB" id="9788270at2"/>
<dbReference type="PANTHER" id="PTHR46832:SF2">
    <property type="entry name" value="FUTALOSINE HYDROLASE"/>
    <property type="match status" value="1"/>
</dbReference>
<dbReference type="InterPro" id="IPR000845">
    <property type="entry name" value="Nucleoside_phosphorylase_d"/>
</dbReference>
<name>A0A518D1U5_9BACT</name>
<evidence type="ECO:0000256" key="1">
    <source>
        <dbReference type="NCBIfam" id="TIGR03664"/>
    </source>
</evidence>
<dbReference type="NCBIfam" id="TIGR03664">
    <property type="entry name" value="fut_nucase"/>
    <property type="match status" value="1"/>
</dbReference>
<dbReference type="InterPro" id="IPR035994">
    <property type="entry name" value="Nucleoside_phosphorylase_sf"/>
</dbReference>
<protein>
    <recommendedName>
        <fullName evidence="1">Futalosine hydrolase</fullName>
        <ecNumber evidence="1">3.2.2.26</ecNumber>
    </recommendedName>
</protein>
<dbReference type="Proteomes" id="UP000319342">
    <property type="component" value="Chromosome"/>
</dbReference>
<evidence type="ECO:0000259" key="2">
    <source>
        <dbReference type="Pfam" id="PF01048"/>
    </source>
</evidence>
<evidence type="ECO:0000313" key="3">
    <source>
        <dbReference type="EMBL" id="QDU85451.1"/>
    </source>
</evidence>
<dbReference type="Gene3D" id="3.40.50.1580">
    <property type="entry name" value="Nucleoside phosphorylase domain"/>
    <property type="match status" value="1"/>
</dbReference>
<accession>A0A518D1U5</accession>
<dbReference type="SUPFAM" id="SSF53167">
    <property type="entry name" value="Purine and uridine phosphorylases"/>
    <property type="match status" value="1"/>
</dbReference>
<keyword evidence="3" id="KW-0326">Glycosidase</keyword>
<proteinExistence type="predicted"/>
<dbReference type="AlphaFoldDB" id="A0A518D1U5"/>
<dbReference type="Pfam" id="PF01048">
    <property type="entry name" value="PNP_UDP_1"/>
    <property type="match status" value="1"/>
</dbReference>
<dbReference type="GO" id="GO:0008930">
    <property type="term" value="F:methylthioadenosine nucleosidase activity"/>
    <property type="evidence" value="ECO:0007669"/>
    <property type="project" value="TreeGrafter"/>
</dbReference>
<dbReference type="EC" id="3.2.2.26" evidence="1"/>
<feature type="domain" description="Nucleoside phosphorylase" evidence="2">
    <location>
        <begin position="22"/>
        <end position="208"/>
    </location>
</feature>
<organism evidence="3 4">
    <name type="scientific">Rohdeia mirabilis</name>
    <dbReference type="NCBI Taxonomy" id="2528008"/>
    <lineage>
        <taxon>Bacteria</taxon>
        <taxon>Pseudomonadati</taxon>
        <taxon>Planctomycetota</taxon>
        <taxon>Planctomycetia</taxon>
        <taxon>Planctomycetia incertae sedis</taxon>
        <taxon>Rohdeia</taxon>
    </lineage>
</organism>
<keyword evidence="3" id="KW-0378">Hydrolase</keyword>